<dbReference type="InterPro" id="IPR004118">
    <property type="entry name" value="HEV_TT_vir_Orf2/Gyrovir_Vp2_N"/>
</dbReference>
<organism evidence="3">
    <name type="scientific">uncultured virus</name>
    <dbReference type="NCBI Taxonomy" id="340016"/>
    <lineage>
        <taxon>Viruses</taxon>
        <taxon>environmental samples</taxon>
    </lineage>
</organism>
<dbReference type="Pfam" id="PF02957">
    <property type="entry name" value="TT_ORF2-like"/>
    <property type="match status" value="1"/>
</dbReference>
<feature type="compositionally biased region" description="Basic and acidic residues" evidence="1">
    <location>
        <begin position="83"/>
        <end position="98"/>
    </location>
</feature>
<reference evidence="3" key="1">
    <citation type="submission" date="2012-06" db="EMBL/GenBank/DDBJ databases">
        <title>Metagenomic sequencing of DNA viruses in cystic fibrosis sputum.</title>
        <authorList>
            <person name="Knapik K."/>
            <person name="Thomson N.R."/>
            <person name="Quail M.A."/>
            <person name="Plant B."/>
            <person name="Prentice M.B."/>
        </authorList>
    </citation>
    <scope>NUCLEOTIDE SEQUENCE</scope>
</reference>
<sequence length="125" mass="14067">MLCSKDFMNRQRKYNNETLEQLWMSTLSDTHEMICQCDQPFAHLLANIFPLGHQDRHLTVDQILKRDYKQKCLSGGVAGDGFGGEKETTTFKEEKDADATLEGPDEDELGRLLAAAAAEAEESTR</sequence>
<accession>S4U0D0</accession>
<feature type="domain" description="Hepatitis TT virus Orf2/Gyrovirus Vp2 N-terminal" evidence="2">
    <location>
        <begin position="17"/>
        <end position="67"/>
    </location>
</feature>
<evidence type="ECO:0000259" key="2">
    <source>
        <dbReference type="Pfam" id="PF02957"/>
    </source>
</evidence>
<name>S4U0D0_9VIRU</name>
<evidence type="ECO:0000256" key="1">
    <source>
        <dbReference type="SAM" id="MobiDB-lite"/>
    </source>
</evidence>
<protein>
    <submittedName>
        <fullName evidence="3">TTV ORF2-like protein</fullName>
    </submittedName>
</protein>
<evidence type="ECO:0000313" key="3">
    <source>
        <dbReference type="EMBL" id="AGH13931.1"/>
    </source>
</evidence>
<proteinExistence type="predicted"/>
<feature type="region of interest" description="Disordered" evidence="1">
    <location>
        <begin position="83"/>
        <end position="108"/>
    </location>
</feature>
<dbReference type="EMBL" id="JX157237">
    <property type="protein sequence ID" value="AGH13931.1"/>
    <property type="molecule type" value="Genomic_DNA"/>
</dbReference>